<evidence type="ECO:0000313" key="2">
    <source>
        <dbReference type="Proteomes" id="UP001500604"/>
    </source>
</evidence>
<keyword evidence="2" id="KW-1185">Reference proteome</keyword>
<gene>
    <name evidence="1" type="ORF">GCM10023116_13450</name>
</gene>
<sequence>MKLSIRQSKDNPNKYFLFDVGANEPLMKFELLHRMKGAHNTAVSILSGTADFLEKKAKDPYPDVDCTKYLNPTARLMTQGILNRLGMKWQTKPTPLD</sequence>
<name>A0ABP8V1G2_9GAMM</name>
<dbReference type="RefSeq" id="WP_345194831.1">
    <property type="nucleotide sequence ID" value="NZ_BAABFL010000118.1"/>
</dbReference>
<organism evidence="1 2">
    <name type="scientific">Kistimonas scapharcae</name>
    <dbReference type="NCBI Taxonomy" id="1036133"/>
    <lineage>
        <taxon>Bacteria</taxon>
        <taxon>Pseudomonadati</taxon>
        <taxon>Pseudomonadota</taxon>
        <taxon>Gammaproteobacteria</taxon>
        <taxon>Oceanospirillales</taxon>
        <taxon>Endozoicomonadaceae</taxon>
        <taxon>Kistimonas</taxon>
    </lineage>
</organism>
<accession>A0ABP8V1G2</accession>
<evidence type="ECO:0000313" key="1">
    <source>
        <dbReference type="EMBL" id="GAA4649071.1"/>
    </source>
</evidence>
<dbReference type="Proteomes" id="UP001500604">
    <property type="component" value="Unassembled WGS sequence"/>
</dbReference>
<comment type="caution">
    <text evidence="1">The sequence shown here is derived from an EMBL/GenBank/DDBJ whole genome shotgun (WGS) entry which is preliminary data.</text>
</comment>
<dbReference type="EMBL" id="BAABFL010000118">
    <property type="protein sequence ID" value="GAA4649071.1"/>
    <property type="molecule type" value="Genomic_DNA"/>
</dbReference>
<reference evidence="2" key="1">
    <citation type="journal article" date="2019" name="Int. J. Syst. Evol. Microbiol.">
        <title>The Global Catalogue of Microorganisms (GCM) 10K type strain sequencing project: providing services to taxonomists for standard genome sequencing and annotation.</title>
        <authorList>
            <consortium name="The Broad Institute Genomics Platform"/>
            <consortium name="The Broad Institute Genome Sequencing Center for Infectious Disease"/>
            <person name="Wu L."/>
            <person name="Ma J."/>
        </authorList>
    </citation>
    <scope>NUCLEOTIDE SEQUENCE [LARGE SCALE GENOMIC DNA]</scope>
    <source>
        <strain evidence="2">JCM 17805</strain>
    </source>
</reference>
<protein>
    <submittedName>
        <fullName evidence="1">Uncharacterized protein</fullName>
    </submittedName>
</protein>
<proteinExistence type="predicted"/>